<evidence type="ECO:0000313" key="4">
    <source>
        <dbReference type="Proteomes" id="UP000321083"/>
    </source>
</evidence>
<feature type="non-terminal residue" evidence="3">
    <location>
        <position position="453"/>
    </location>
</feature>
<organism evidence="3 4">
    <name type="scientific">Planctomyces bekefii</name>
    <dbReference type="NCBI Taxonomy" id="1653850"/>
    <lineage>
        <taxon>Bacteria</taxon>
        <taxon>Pseudomonadati</taxon>
        <taxon>Planctomycetota</taxon>
        <taxon>Planctomycetia</taxon>
        <taxon>Planctomycetales</taxon>
        <taxon>Planctomycetaceae</taxon>
        <taxon>Planctomyces</taxon>
    </lineage>
</organism>
<dbReference type="PANTHER" id="PTHR43353">
    <property type="entry name" value="SUCCINATE-SEMIALDEHYDE DEHYDROGENASE, MITOCHONDRIAL"/>
    <property type="match status" value="1"/>
</dbReference>
<dbReference type="InterPro" id="IPR016163">
    <property type="entry name" value="Ald_DH_C"/>
</dbReference>
<dbReference type="Proteomes" id="UP000321083">
    <property type="component" value="Unassembled WGS sequence"/>
</dbReference>
<dbReference type="InterPro" id="IPR050740">
    <property type="entry name" value="Aldehyde_DH_Superfamily"/>
</dbReference>
<sequence>IGASAAAAREMRGWPGSRFADFLEAYALEIEARADQLVETAHAETGLAKSPRLKDAELPRTTNQIRQAAATARNESWRVPTIDTAVNIRSMYGQLGPVVVFGPNNFPYAYNGIAGGDFAAAIAAGNPVIAKGHPSHPETTRIFGEAAVAAMRSTGMPAGLVQLIYRTSHEDGLRLVSDPRIGGIGYTGACQTGLRLKAAADAAGKPIYLELSSINPVFMLPGALSERLEKIADEFTASCLMGAGQFCTNPGLVIVPAGAQGAALTAAVAARFSAAAAGTMLSEGVRSSFLKAVQTILAAGAELVTGGQAGGGVGVCCQNTLLQVSAAKFLQHPEVFQTEAFGNGSLFVHADSTEQMAELAEHLEGNLTGSIYSDTQGADDAACDRLEKVLRTKVGRLLNDKMPTGVAVVSAMNHGGPFPATGHPGFTAVGVPGSVTRFGMLQCYDAVRQHRLP</sequence>
<dbReference type="InterPro" id="IPR016161">
    <property type="entry name" value="Ald_DH/histidinol_DH"/>
</dbReference>
<dbReference type="InterPro" id="IPR044151">
    <property type="entry name" value="ALDH_KGSADH"/>
</dbReference>
<dbReference type="Gene3D" id="3.40.309.10">
    <property type="entry name" value="Aldehyde Dehydrogenase, Chain A, domain 2"/>
    <property type="match status" value="1"/>
</dbReference>
<keyword evidence="4" id="KW-1185">Reference proteome</keyword>
<dbReference type="AlphaFoldDB" id="A0A5C6M2L3"/>
<comment type="caution">
    <text evidence="3">The sequence shown here is derived from an EMBL/GenBank/DDBJ whole genome shotgun (WGS) entry which is preliminary data.</text>
</comment>
<reference evidence="3 4" key="1">
    <citation type="submission" date="2019-08" db="EMBL/GenBank/DDBJ databases">
        <title>100 year-old enigma solved: identification of Planctomyces bekefii, the type genus and species of the phylum Planctomycetes.</title>
        <authorList>
            <person name="Svetlana D.N."/>
            <person name="Overmann J."/>
        </authorList>
    </citation>
    <scope>NUCLEOTIDE SEQUENCE [LARGE SCALE GENOMIC DNA]</scope>
    <source>
        <strain evidence="3">Phe10_nw2017</strain>
    </source>
</reference>
<dbReference type="PANTHER" id="PTHR43353:SF3">
    <property type="entry name" value="ALDEHYDE DEHYDROGENASE-RELATED"/>
    <property type="match status" value="1"/>
</dbReference>
<evidence type="ECO:0000313" key="3">
    <source>
        <dbReference type="EMBL" id="TWW08272.1"/>
    </source>
</evidence>
<gene>
    <name evidence="3" type="ORF">E3A20_25990</name>
</gene>
<protein>
    <submittedName>
        <fullName evidence="3">Ketoglutarate semialdehyde dehydrogenase</fullName>
    </submittedName>
</protein>
<accession>A0A5C6M2L3</accession>
<dbReference type="CDD" id="cd07129">
    <property type="entry name" value="ALDH_KGSADH"/>
    <property type="match status" value="1"/>
</dbReference>
<feature type="domain" description="Aldehyde dehydrogenase" evidence="2">
    <location>
        <begin position="3"/>
        <end position="377"/>
    </location>
</feature>
<keyword evidence="1" id="KW-0560">Oxidoreductase</keyword>
<dbReference type="InterPro" id="IPR016162">
    <property type="entry name" value="Ald_DH_N"/>
</dbReference>
<feature type="non-terminal residue" evidence="3">
    <location>
        <position position="1"/>
    </location>
</feature>
<reference evidence="3 4" key="2">
    <citation type="submission" date="2019-08" db="EMBL/GenBank/DDBJ databases">
        <authorList>
            <person name="Henke P."/>
        </authorList>
    </citation>
    <scope>NUCLEOTIDE SEQUENCE [LARGE SCALE GENOMIC DNA]</scope>
    <source>
        <strain evidence="3">Phe10_nw2017</strain>
    </source>
</reference>
<evidence type="ECO:0000256" key="1">
    <source>
        <dbReference type="ARBA" id="ARBA00023002"/>
    </source>
</evidence>
<evidence type="ECO:0000259" key="2">
    <source>
        <dbReference type="Pfam" id="PF00171"/>
    </source>
</evidence>
<dbReference type="InterPro" id="IPR015590">
    <property type="entry name" value="Aldehyde_DH_dom"/>
</dbReference>
<proteinExistence type="predicted"/>
<dbReference type="Gene3D" id="3.40.605.10">
    <property type="entry name" value="Aldehyde Dehydrogenase, Chain A, domain 1"/>
    <property type="match status" value="1"/>
</dbReference>
<dbReference type="GO" id="GO:0016620">
    <property type="term" value="F:oxidoreductase activity, acting on the aldehyde or oxo group of donors, NAD or NADP as acceptor"/>
    <property type="evidence" value="ECO:0007669"/>
    <property type="project" value="InterPro"/>
</dbReference>
<name>A0A5C6M2L3_9PLAN</name>
<dbReference type="Pfam" id="PF00171">
    <property type="entry name" value="Aldedh"/>
    <property type="match status" value="1"/>
</dbReference>
<dbReference type="SUPFAM" id="SSF53720">
    <property type="entry name" value="ALDH-like"/>
    <property type="match status" value="1"/>
</dbReference>
<dbReference type="EMBL" id="SRHE01000751">
    <property type="protein sequence ID" value="TWW08272.1"/>
    <property type="molecule type" value="Genomic_DNA"/>
</dbReference>